<dbReference type="InterPro" id="IPR003594">
    <property type="entry name" value="HATPase_dom"/>
</dbReference>
<dbReference type="GO" id="GO:0005524">
    <property type="term" value="F:ATP binding"/>
    <property type="evidence" value="ECO:0007669"/>
    <property type="project" value="UniProtKB-KW"/>
</dbReference>
<evidence type="ECO:0000256" key="8">
    <source>
        <dbReference type="ARBA" id="ARBA00022840"/>
    </source>
</evidence>
<dbReference type="PROSITE" id="PS50112">
    <property type="entry name" value="PAS"/>
    <property type="match status" value="1"/>
</dbReference>
<dbReference type="SMART" id="SM00387">
    <property type="entry name" value="HATPase_c"/>
    <property type="match status" value="1"/>
</dbReference>
<gene>
    <name evidence="14" type="ORF">ACFFOL_02685</name>
</gene>
<dbReference type="InterPro" id="IPR000014">
    <property type="entry name" value="PAS"/>
</dbReference>
<dbReference type="Gene3D" id="3.30.450.20">
    <property type="entry name" value="PAS domain"/>
    <property type="match status" value="1"/>
</dbReference>
<feature type="domain" description="Histidine kinase" evidence="12">
    <location>
        <begin position="203"/>
        <end position="423"/>
    </location>
</feature>
<evidence type="ECO:0000256" key="3">
    <source>
        <dbReference type="ARBA" id="ARBA00012438"/>
    </source>
</evidence>
<dbReference type="InterPro" id="IPR050351">
    <property type="entry name" value="BphY/WalK/GraS-like"/>
</dbReference>
<dbReference type="GeneID" id="67209384"/>
<dbReference type="Gene3D" id="3.30.565.10">
    <property type="entry name" value="Histidine kinase-like ATPase, C-terminal domain"/>
    <property type="match status" value="1"/>
</dbReference>
<keyword evidence="11" id="KW-0472">Membrane</keyword>
<evidence type="ECO:0000256" key="2">
    <source>
        <dbReference type="ARBA" id="ARBA00004141"/>
    </source>
</evidence>
<dbReference type="AlphaFoldDB" id="A0ABD5MMC5"/>
<comment type="catalytic activity">
    <reaction evidence="1">
        <text>ATP + protein L-histidine = ADP + protein N-phospho-L-histidine.</text>
        <dbReference type="EC" id="2.7.13.3"/>
    </reaction>
</comment>
<dbReference type="PANTHER" id="PTHR42878:SF7">
    <property type="entry name" value="SENSOR HISTIDINE KINASE GLRK"/>
    <property type="match status" value="1"/>
</dbReference>
<dbReference type="PRINTS" id="PR00344">
    <property type="entry name" value="BCTRLSENSOR"/>
</dbReference>
<evidence type="ECO:0000256" key="1">
    <source>
        <dbReference type="ARBA" id="ARBA00000085"/>
    </source>
</evidence>
<evidence type="ECO:0000256" key="7">
    <source>
        <dbReference type="ARBA" id="ARBA00022777"/>
    </source>
</evidence>
<dbReference type="CDD" id="cd00075">
    <property type="entry name" value="HATPase"/>
    <property type="match status" value="1"/>
</dbReference>
<evidence type="ECO:0000256" key="6">
    <source>
        <dbReference type="ARBA" id="ARBA00022741"/>
    </source>
</evidence>
<keyword evidence="7 14" id="KW-0418">Kinase</keyword>
<proteinExistence type="predicted"/>
<dbReference type="PANTHER" id="PTHR42878">
    <property type="entry name" value="TWO-COMPONENT HISTIDINE KINASE"/>
    <property type="match status" value="1"/>
</dbReference>
<organism evidence="14 15">
    <name type="scientific">Halobaculum roseum</name>
    <dbReference type="NCBI Taxonomy" id="2175149"/>
    <lineage>
        <taxon>Archaea</taxon>
        <taxon>Methanobacteriati</taxon>
        <taxon>Methanobacteriota</taxon>
        <taxon>Stenosarchaea group</taxon>
        <taxon>Halobacteria</taxon>
        <taxon>Halobacteriales</taxon>
        <taxon>Haloferacaceae</taxon>
        <taxon>Halobaculum</taxon>
    </lineage>
</organism>
<evidence type="ECO:0000259" key="12">
    <source>
        <dbReference type="PROSITE" id="PS50109"/>
    </source>
</evidence>
<keyword evidence="10" id="KW-0902">Two-component regulatory system</keyword>
<accession>A0ABD5MMC5</accession>
<dbReference type="PROSITE" id="PS50109">
    <property type="entry name" value="HIS_KIN"/>
    <property type="match status" value="1"/>
</dbReference>
<dbReference type="SUPFAM" id="SSF55874">
    <property type="entry name" value="ATPase domain of HSP90 chaperone/DNA topoisomerase II/histidine kinase"/>
    <property type="match status" value="1"/>
</dbReference>
<dbReference type="SUPFAM" id="SSF55785">
    <property type="entry name" value="PYP-like sensor domain (PAS domain)"/>
    <property type="match status" value="1"/>
</dbReference>
<dbReference type="RefSeq" id="WP_222922166.1">
    <property type="nucleotide sequence ID" value="NZ_CP082286.1"/>
</dbReference>
<keyword evidence="9" id="KW-1133">Transmembrane helix</keyword>
<dbReference type="InterPro" id="IPR004358">
    <property type="entry name" value="Sig_transdc_His_kin-like_C"/>
</dbReference>
<comment type="subcellular location">
    <subcellularLocation>
        <location evidence="2">Membrane</location>
        <topology evidence="2">Multi-pass membrane protein</topology>
    </subcellularLocation>
</comment>
<evidence type="ECO:0000256" key="5">
    <source>
        <dbReference type="ARBA" id="ARBA00022692"/>
    </source>
</evidence>
<dbReference type="EC" id="2.7.13.3" evidence="3"/>
<dbReference type="InterPro" id="IPR005467">
    <property type="entry name" value="His_kinase_dom"/>
</dbReference>
<evidence type="ECO:0000256" key="4">
    <source>
        <dbReference type="ARBA" id="ARBA00022679"/>
    </source>
</evidence>
<protein>
    <recommendedName>
        <fullName evidence="3">histidine kinase</fullName>
        <ecNumber evidence="3">2.7.13.3</ecNumber>
    </recommendedName>
</protein>
<dbReference type="GO" id="GO:0004673">
    <property type="term" value="F:protein histidine kinase activity"/>
    <property type="evidence" value="ECO:0007669"/>
    <property type="project" value="UniProtKB-EC"/>
</dbReference>
<name>A0ABD5MMC5_9EURY</name>
<dbReference type="Pfam" id="PF08448">
    <property type="entry name" value="PAS_4"/>
    <property type="match status" value="1"/>
</dbReference>
<keyword evidence="5" id="KW-0812">Transmembrane</keyword>
<keyword evidence="6" id="KW-0547">Nucleotide-binding</keyword>
<evidence type="ECO:0000256" key="10">
    <source>
        <dbReference type="ARBA" id="ARBA00023012"/>
    </source>
</evidence>
<sequence length="426" mass="45423">MIWRYVRGRVRDAVTAALASAGAWASAAAVRYGDGGDADPSADALAVAREVAVDGATEGVIVVDDDGVVLECNGTAADAMGIDPELAVGEPIATLDPEIAARIGEAVDAAGDEPFVDGDEPVADEDEQVADEDEQVAADTGTATDVDATGTPRLTRMTDEGKRHYELRVSRFDRTELAGLVLTFRDVTDEHRLRRRVGVLNRLLRHDLRNEMNVVLGYTELIEDRLRREAAGSDAPEDAPDDEAATALERVTGAAETMLDRAQTVRHVEATLDADVSARSRLDVAGLVRAQVDGLAMEYPSADPQVTVDAPESAWITATGLIDTVFVNLLENAIEHSHRERPAIEVTVTESGEYVAVTVADDGPGIPSQELRTFQTEAETAVTHSSGLGLWLVVWVTEESGGRVSFDIDETGTAVTVEFPAADPPE</sequence>
<dbReference type="InterPro" id="IPR036890">
    <property type="entry name" value="HATPase_C_sf"/>
</dbReference>
<comment type="caution">
    <text evidence="14">The sequence shown here is derived from an EMBL/GenBank/DDBJ whole genome shotgun (WGS) entry which is preliminary data.</text>
</comment>
<dbReference type="InterPro" id="IPR013656">
    <property type="entry name" value="PAS_4"/>
</dbReference>
<dbReference type="GO" id="GO:0016020">
    <property type="term" value="C:membrane"/>
    <property type="evidence" value="ECO:0007669"/>
    <property type="project" value="UniProtKB-SubCell"/>
</dbReference>
<dbReference type="Proteomes" id="UP001589595">
    <property type="component" value="Unassembled WGS sequence"/>
</dbReference>
<keyword evidence="4" id="KW-0808">Transferase</keyword>
<keyword evidence="8" id="KW-0067">ATP-binding</keyword>
<dbReference type="EMBL" id="JBHMAJ010000001">
    <property type="protein sequence ID" value="MFB9823097.1"/>
    <property type="molecule type" value="Genomic_DNA"/>
</dbReference>
<evidence type="ECO:0000313" key="14">
    <source>
        <dbReference type="EMBL" id="MFB9823097.1"/>
    </source>
</evidence>
<keyword evidence="15" id="KW-1185">Reference proteome</keyword>
<reference evidence="14" key="1">
    <citation type="submission" date="2024-09" db="EMBL/GenBank/DDBJ databases">
        <authorList>
            <person name="Sun Q."/>
        </authorList>
    </citation>
    <scope>NUCLEOTIDE SEQUENCE [LARGE SCALE GENOMIC DNA]</scope>
    <source>
        <strain evidence="14">JCM 31273</strain>
    </source>
</reference>
<evidence type="ECO:0000313" key="15">
    <source>
        <dbReference type="Proteomes" id="UP001589595"/>
    </source>
</evidence>
<evidence type="ECO:0000256" key="11">
    <source>
        <dbReference type="ARBA" id="ARBA00023136"/>
    </source>
</evidence>
<evidence type="ECO:0000259" key="13">
    <source>
        <dbReference type="PROSITE" id="PS50112"/>
    </source>
</evidence>
<dbReference type="Pfam" id="PF02518">
    <property type="entry name" value="HATPase_c"/>
    <property type="match status" value="1"/>
</dbReference>
<feature type="domain" description="PAS" evidence="13">
    <location>
        <begin position="52"/>
        <end position="114"/>
    </location>
</feature>
<dbReference type="GO" id="GO:0000160">
    <property type="term" value="P:phosphorelay signal transduction system"/>
    <property type="evidence" value="ECO:0007669"/>
    <property type="project" value="UniProtKB-KW"/>
</dbReference>
<dbReference type="InterPro" id="IPR035965">
    <property type="entry name" value="PAS-like_dom_sf"/>
</dbReference>
<evidence type="ECO:0000256" key="9">
    <source>
        <dbReference type="ARBA" id="ARBA00022989"/>
    </source>
</evidence>